<feature type="transmembrane region" description="Helical" evidence="2">
    <location>
        <begin position="37"/>
        <end position="58"/>
    </location>
</feature>
<protein>
    <submittedName>
        <fullName evidence="3">Uncharacterized protein</fullName>
    </submittedName>
</protein>
<feature type="transmembrane region" description="Helical" evidence="2">
    <location>
        <begin position="156"/>
        <end position="174"/>
    </location>
</feature>
<feature type="transmembrane region" description="Helical" evidence="2">
    <location>
        <begin position="416"/>
        <end position="439"/>
    </location>
</feature>
<evidence type="ECO:0000313" key="3">
    <source>
        <dbReference type="EMBL" id="KAI1715490.1"/>
    </source>
</evidence>
<feature type="region of interest" description="Disordered" evidence="1">
    <location>
        <begin position="601"/>
        <end position="624"/>
    </location>
</feature>
<feature type="transmembrane region" description="Helical" evidence="2">
    <location>
        <begin position="376"/>
        <end position="396"/>
    </location>
</feature>
<dbReference type="AlphaFoldDB" id="A0AAD4N4N7"/>
<keyword evidence="2" id="KW-1133">Transmembrane helix</keyword>
<dbReference type="EMBL" id="JAKKPZ010000011">
    <property type="protein sequence ID" value="KAI1715490.1"/>
    <property type="molecule type" value="Genomic_DNA"/>
</dbReference>
<dbReference type="Proteomes" id="UP001201812">
    <property type="component" value="Unassembled WGS sequence"/>
</dbReference>
<evidence type="ECO:0000256" key="2">
    <source>
        <dbReference type="SAM" id="Phobius"/>
    </source>
</evidence>
<keyword evidence="2" id="KW-0472">Membrane</keyword>
<comment type="caution">
    <text evidence="3">The sequence shown here is derived from an EMBL/GenBank/DDBJ whole genome shotgun (WGS) entry which is preliminary data.</text>
</comment>
<accession>A0AAD4N4N7</accession>
<organism evidence="3 4">
    <name type="scientific">Ditylenchus destructor</name>
    <dbReference type="NCBI Taxonomy" id="166010"/>
    <lineage>
        <taxon>Eukaryota</taxon>
        <taxon>Metazoa</taxon>
        <taxon>Ecdysozoa</taxon>
        <taxon>Nematoda</taxon>
        <taxon>Chromadorea</taxon>
        <taxon>Rhabditida</taxon>
        <taxon>Tylenchina</taxon>
        <taxon>Tylenchomorpha</taxon>
        <taxon>Sphaerularioidea</taxon>
        <taxon>Anguinidae</taxon>
        <taxon>Anguininae</taxon>
        <taxon>Ditylenchus</taxon>
    </lineage>
</organism>
<reference evidence="3" key="1">
    <citation type="submission" date="2022-01" db="EMBL/GenBank/DDBJ databases">
        <title>Genome Sequence Resource for Two Populations of Ditylenchus destructor, the Migratory Endoparasitic Phytonematode.</title>
        <authorList>
            <person name="Zhang H."/>
            <person name="Lin R."/>
            <person name="Xie B."/>
        </authorList>
    </citation>
    <scope>NUCLEOTIDE SEQUENCE</scope>
    <source>
        <strain evidence="3">BazhouSP</strain>
    </source>
</reference>
<feature type="transmembrane region" description="Helical" evidence="2">
    <location>
        <begin position="333"/>
        <end position="355"/>
    </location>
</feature>
<gene>
    <name evidence="3" type="ORF">DdX_07807</name>
</gene>
<feature type="transmembrane region" description="Helical" evidence="2">
    <location>
        <begin position="194"/>
        <end position="214"/>
    </location>
</feature>
<evidence type="ECO:0000256" key="1">
    <source>
        <dbReference type="SAM" id="MobiDB-lite"/>
    </source>
</evidence>
<name>A0AAD4N4N7_9BILA</name>
<evidence type="ECO:0000313" key="4">
    <source>
        <dbReference type="Proteomes" id="UP001201812"/>
    </source>
</evidence>
<feature type="transmembrane region" description="Helical" evidence="2">
    <location>
        <begin position="70"/>
        <end position="91"/>
    </location>
</feature>
<keyword evidence="2" id="KW-0812">Transmembrane</keyword>
<keyword evidence="4" id="KW-1185">Reference proteome</keyword>
<feature type="transmembrane region" description="Helical" evidence="2">
    <location>
        <begin position="112"/>
        <end position="136"/>
    </location>
</feature>
<proteinExistence type="predicted"/>
<feature type="transmembrane region" description="Helical" evidence="2">
    <location>
        <begin position="489"/>
        <end position="510"/>
    </location>
</feature>
<sequence length="624" mass="71877">MTKTPWISSVNQMASSASKFISKYFCNAKSVLRLDNAISIILYTVCAICVLINFYVLLNRHSDTIYYLRIYHLVVGGIMISCGVVMLMFMWKAHSSSSMLKLPRPHTIPRPTLISAFVLTNGVALGYAYFLVFNVAFSNCDKLIDATNAEEQWLEAIYNLLMVLFCLLTLVYILQRSYYGSLETYFDILMRRWVNVVLFIVWIKIVIFKGYLSYQELCQREEISGYWCPIIKRPYRCNPEEELKGTQKIWYYLHKGLLNSSVISCASEFYPVMLVAHWLACGRAEERADELIRRRQEKKSVRKMLTSVMGNVSQVYGIDAFKTQMPALQIQAWVKWVLISLAWTAVVAAILRWFVGFYFAIKFDELHKIGSMTDDYMEFVASCAQLILFSLVYKWSLSVDEKRFDAHHRAEARGDLTLIFGSAAFMSVKLLLQILELNFQRADNFIGLQECIIRVISLTMIQMSEWLQLFCLRRIMALHFEDVHSSKAFLPSVALCSLMINWVCFGMTFFETNIIKYQLSKPDFNFSQATLISMIFTQTIYPADYLFTFTAAGCWMDVLLRYMEMGLFQLGKPCLESDDDGNGHPTPGEDRRRLSVVSNTDSGAHYYDPRRRKSSGNPLAIGML</sequence>